<protein>
    <recommendedName>
        <fullName evidence="2">DUF7626 domain-containing protein</fullName>
    </recommendedName>
</protein>
<keyword evidence="4" id="KW-1185">Reference proteome</keyword>
<evidence type="ECO:0000256" key="1">
    <source>
        <dbReference type="SAM" id="MobiDB-lite"/>
    </source>
</evidence>
<accession>A0A6A6R713</accession>
<dbReference type="InterPro" id="IPR056043">
    <property type="entry name" value="DUF7626"/>
</dbReference>
<evidence type="ECO:0000313" key="3">
    <source>
        <dbReference type="EMBL" id="KAF2500379.1"/>
    </source>
</evidence>
<name>A0A6A6R713_9PEZI</name>
<proteinExistence type="predicted"/>
<feature type="region of interest" description="Disordered" evidence="1">
    <location>
        <begin position="419"/>
        <end position="463"/>
    </location>
</feature>
<dbReference type="Proteomes" id="UP000799750">
    <property type="component" value="Unassembled WGS sequence"/>
</dbReference>
<organism evidence="3 4">
    <name type="scientific">Lophium mytilinum</name>
    <dbReference type="NCBI Taxonomy" id="390894"/>
    <lineage>
        <taxon>Eukaryota</taxon>
        <taxon>Fungi</taxon>
        <taxon>Dikarya</taxon>
        <taxon>Ascomycota</taxon>
        <taxon>Pezizomycotina</taxon>
        <taxon>Dothideomycetes</taxon>
        <taxon>Pleosporomycetidae</taxon>
        <taxon>Mytilinidiales</taxon>
        <taxon>Mytilinidiaceae</taxon>
        <taxon>Lophium</taxon>
    </lineage>
</organism>
<dbReference type="OrthoDB" id="5321209at2759"/>
<feature type="region of interest" description="Disordered" evidence="1">
    <location>
        <begin position="1"/>
        <end position="77"/>
    </location>
</feature>
<evidence type="ECO:0000313" key="4">
    <source>
        <dbReference type="Proteomes" id="UP000799750"/>
    </source>
</evidence>
<dbReference type="EMBL" id="MU004183">
    <property type="protein sequence ID" value="KAF2500379.1"/>
    <property type="molecule type" value="Genomic_DNA"/>
</dbReference>
<feature type="compositionally biased region" description="Polar residues" evidence="1">
    <location>
        <begin position="1"/>
        <end position="11"/>
    </location>
</feature>
<feature type="domain" description="DUF7626" evidence="2">
    <location>
        <begin position="221"/>
        <end position="275"/>
    </location>
</feature>
<gene>
    <name evidence="3" type="ORF">BU16DRAFT_556848</name>
</gene>
<dbReference type="AlphaFoldDB" id="A0A6A6R713"/>
<dbReference type="Pfam" id="PF24625">
    <property type="entry name" value="DUF7626"/>
    <property type="match status" value="1"/>
</dbReference>
<sequence>MSDPTVHNTGSGPPHELVASNGVNTQSANVFDNPNDEHEASGSSDIAMLSSELSNPYMSADDQLSDNDMAGYESNGSDIGFDLSKLEDFTAIEEDDFDLSKLEDFNAMADVGELDQEDMEAGLIVGPDESDESSSEDDHPELEDNFDMAVAQHHRTSKIARKGAVNQNSDSSSWFLLEDPAEPEIPSAAMGLRPNIVNNPNVRKIKVSGGLLAYAKKVTAELDSDDELIVSMKEQGYSDGQVSDRLRSEGRIQYNRKTINTRFQRIRFAQAKRVDDMLLEGYKEWQYEDDILLMKAKDLADAEIEDTIKRLRLKRFDKVSDYMHKLSPEAIFSSKACKERYIGLVNGTASIPIELDDNPQKRREELQAYQESREKARELAKKEKAEKDAAERLTAEAAKLVHAEKAAEAARKRQLNAEYKARREQEKAEKKLHGFKKADEIRKKRDEKAEHKKLAGSDPKGRSSATLLSIKTLDTITPATPDPRAALSLQQLKALCAAKSLSKEGRSKAEFVERLKAMDQKLTLAELKRMSALKGLNTSANKTNLIHQLAVREVDNIKKDAAAQDKAGPSTRSG</sequence>
<feature type="compositionally biased region" description="Basic and acidic residues" evidence="1">
    <location>
        <begin position="419"/>
        <end position="461"/>
    </location>
</feature>
<reference evidence="3" key="1">
    <citation type="journal article" date="2020" name="Stud. Mycol.">
        <title>101 Dothideomycetes genomes: a test case for predicting lifestyles and emergence of pathogens.</title>
        <authorList>
            <person name="Haridas S."/>
            <person name="Albert R."/>
            <person name="Binder M."/>
            <person name="Bloem J."/>
            <person name="Labutti K."/>
            <person name="Salamov A."/>
            <person name="Andreopoulos B."/>
            <person name="Baker S."/>
            <person name="Barry K."/>
            <person name="Bills G."/>
            <person name="Bluhm B."/>
            <person name="Cannon C."/>
            <person name="Castanera R."/>
            <person name="Culley D."/>
            <person name="Daum C."/>
            <person name="Ezra D."/>
            <person name="Gonzalez J."/>
            <person name="Henrissat B."/>
            <person name="Kuo A."/>
            <person name="Liang C."/>
            <person name="Lipzen A."/>
            <person name="Lutzoni F."/>
            <person name="Magnuson J."/>
            <person name="Mondo S."/>
            <person name="Nolan M."/>
            <person name="Ohm R."/>
            <person name="Pangilinan J."/>
            <person name="Park H.-J."/>
            <person name="Ramirez L."/>
            <person name="Alfaro M."/>
            <person name="Sun H."/>
            <person name="Tritt A."/>
            <person name="Yoshinaga Y."/>
            <person name="Zwiers L.-H."/>
            <person name="Turgeon B."/>
            <person name="Goodwin S."/>
            <person name="Spatafora J."/>
            <person name="Crous P."/>
            <person name="Grigoriev I."/>
        </authorList>
    </citation>
    <scope>NUCLEOTIDE SEQUENCE</scope>
    <source>
        <strain evidence="3">CBS 269.34</strain>
    </source>
</reference>
<evidence type="ECO:0000259" key="2">
    <source>
        <dbReference type="Pfam" id="PF24625"/>
    </source>
</evidence>
<feature type="compositionally biased region" description="Polar residues" evidence="1">
    <location>
        <begin position="21"/>
        <end position="32"/>
    </location>
</feature>